<proteinExistence type="predicted"/>
<dbReference type="AlphaFoldDB" id="A0A7Y9DNB9"/>
<gene>
    <name evidence="2" type="ORF">BJ968_003325</name>
</gene>
<evidence type="ECO:0000313" key="2">
    <source>
        <dbReference type="EMBL" id="NYD23785.1"/>
    </source>
</evidence>
<sequence>MSAAPGDLRVATVEERRDGTGPDGAPVVRWSVDWELRWAPVPGAVSYAVRYASAEGVPAGAAADDTVEGTSLVVTAAAGTSPPARYEVERDAGLLLTSSQLLVSVGAVGADGTEGPATGWVPVGDVPADGRPLTTLAHGH</sequence>
<organism evidence="2 3">
    <name type="scientific">Kineococcus aurantiacus</name>
    <dbReference type="NCBI Taxonomy" id="37633"/>
    <lineage>
        <taxon>Bacteria</taxon>
        <taxon>Bacillati</taxon>
        <taxon>Actinomycetota</taxon>
        <taxon>Actinomycetes</taxon>
        <taxon>Kineosporiales</taxon>
        <taxon>Kineosporiaceae</taxon>
        <taxon>Kineococcus</taxon>
    </lineage>
</organism>
<dbReference type="Proteomes" id="UP000521922">
    <property type="component" value="Unassembled WGS sequence"/>
</dbReference>
<feature type="region of interest" description="Disordered" evidence="1">
    <location>
        <begin position="1"/>
        <end position="24"/>
    </location>
</feature>
<dbReference type="RefSeq" id="WP_179753762.1">
    <property type="nucleotide sequence ID" value="NZ_BAAAGN010000003.1"/>
</dbReference>
<evidence type="ECO:0000256" key="1">
    <source>
        <dbReference type="SAM" id="MobiDB-lite"/>
    </source>
</evidence>
<name>A0A7Y9DNB9_9ACTN</name>
<comment type="caution">
    <text evidence="2">The sequence shown here is derived from an EMBL/GenBank/DDBJ whole genome shotgun (WGS) entry which is preliminary data.</text>
</comment>
<accession>A0A7Y9DNB9</accession>
<dbReference type="EMBL" id="JACCBB010000001">
    <property type="protein sequence ID" value="NYD23785.1"/>
    <property type="molecule type" value="Genomic_DNA"/>
</dbReference>
<evidence type="ECO:0008006" key="4">
    <source>
        <dbReference type="Google" id="ProtNLM"/>
    </source>
</evidence>
<keyword evidence="3" id="KW-1185">Reference proteome</keyword>
<reference evidence="2 3" key="1">
    <citation type="submission" date="2020-07" db="EMBL/GenBank/DDBJ databases">
        <title>Sequencing the genomes of 1000 actinobacteria strains.</title>
        <authorList>
            <person name="Klenk H.-P."/>
        </authorList>
    </citation>
    <scope>NUCLEOTIDE SEQUENCE [LARGE SCALE GENOMIC DNA]</scope>
    <source>
        <strain evidence="2 3">DSM 7487</strain>
    </source>
</reference>
<evidence type="ECO:0000313" key="3">
    <source>
        <dbReference type="Proteomes" id="UP000521922"/>
    </source>
</evidence>
<protein>
    <recommendedName>
        <fullName evidence="4">Fibronectin type III domain-containing protein</fullName>
    </recommendedName>
</protein>